<dbReference type="EMBL" id="FCOK02000083">
    <property type="protein sequence ID" value="SAL67236.1"/>
    <property type="molecule type" value="Genomic_DNA"/>
</dbReference>
<protein>
    <submittedName>
        <fullName evidence="1">Uncharacterized protein</fullName>
    </submittedName>
</protein>
<name>A0A158JEG3_9BURK</name>
<dbReference type="OrthoDB" id="9006417at2"/>
<dbReference type="RefSeq" id="WP_062091824.1">
    <property type="nucleotide sequence ID" value="NZ_FCOK02000083.1"/>
</dbReference>
<dbReference type="Proteomes" id="UP000054683">
    <property type="component" value="Unassembled WGS sequence"/>
</dbReference>
<organism evidence="1 2">
    <name type="scientific">Caballeronia udeis</name>
    <dbReference type="NCBI Taxonomy" id="1232866"/>
    <lineage>
        <taxon>Bacteria</taxon>
        <taxon>Pseudomonadati</taxon>
        <taxon>Pseudomonadota</taxon>
        <taxon>Betaproteobacteria</taxon>
        <taxon>Burkholderiales</taxon>
        <taxon>Burkholderiaceae</taxon>
        <taxon>Caballeronia</taxon>
    </lineage>
</organism>
<dbReference type="AlphaFoldDB" id="A0A158JEG3"/>
<accession>A0A158JEG3</accession>
<reference evidence="1 2" key="1">
    <citation type="submission" date="2016-01" db="EMBL/GenBank/DDBJ databases">
        <authorList>
            <person name="Oliw E.H."/>
        </authorList>
    </citation>
    <scope>NUCLEOTIDE SEQUENCE [LARGE SCALE GENOMIC DNA]</scope>
    <source>
        <strain evidence="1">LMG 27134</strain>
    </source>
</reference>
<sequence>MTMLSHDCRVSLYRIIWESGEGSVQVFALESTRDAARRFFEATIALIAGRPGIDLELYNLVSYRDLVDNGVSEDEDLRVFEIGSRGDVVTVWADKPLFLTTDPTLVGKWAELQAERAAQAARVAMRRIGGER</sequence>
<proteinExistence type="predicted"/>
<evidence type="ECO:0000313" key="1">
    <source>
        <dbReference type="EMBL" id="SAL67236.1"/>
    </source>
</evidence>
<evidence type="ECO:0000313" key="2">
    <source>
        <dbReference type="Proteomes" id="UP000054683"/>
    </source>
</evidence>
<gene>
    <name evidence="1" type="ORF">AWB69_07686</name>
</gene>